<keyword evidence="1" id="KW-0472">Membrane</keyword>
<dbReference type="GO" id="GO:0016757">
    <property type="term" value="F:glycosyltransferase activity"/>
    <property type="evidence" value="ECO:0007669"/>
    <property type="project" value="InterPro"/>
</dbReference>
<keyword evidence="1" id="KW-0812">Transmembrane</keyword>
<dbReference type="InterPro" id="IPR001296">
    <property type="entry name" value="Glyco_trans_1"/>
</dbReference>
<sequence>MKIVTIGPFPPLRGGISDFHYALFKQLSKNNDVSVINFKKLYPNILFPGKTQYQDKKVNDDNVYSVINPINIFTWFRGKKIIKKINPDKVIISYWHFFFIPVYLYLLKRIKKGNRYILFHNVISHQNKPYERYLLKLLLKHVDYCIVMNSFSRNQIINLNKDKEIIDAFHPLYRVDSRSYTKDTAKEALKISNKNVILFFGLIRDYKGLDLLINSVKYLNNRVSDLKVLVVGENYESMSKYYDLIDKANLKDKFLFDLQFVGEHDTIKYFISSDIVVLPYKTASQSGIISLAYNFNRPVVATDVGGLKEYIVENKTGFIVNPDEKDLSDKINYFFENKLFEEMSLFIKNYKEKFSWKNFEEKINGR</sequence>
<evidence type="ECO:0000256" key="1">
    <source>
        <dbReference type="SAM" id="Phobius"/>
    </source>
</evidence>
<feature type="domain" description="Glycosyl transferase family 1" evidence="2">
    <location>
        <begin position="184"/>
        <end position="351"/>
    </location>
</feature>
<organism evidence="3">
    <name type="scientific">marine metagenome</name>
    <dbReference type="NCBI Taxonomy" id="408172"/>
    <lineage>
        <taxon>unclassified sequences</taxon>
        <taxon>metagenomes</taxon>
        <taxon>ecological metagenomes</taxon>
    </lineage>
</organism>
<dbReference type="AlphaFoldDB" id="A0A381P6G6"/>
<dbReference type="EMBL" id="UINC01000876">
    <property type="protein sequence ID" value="SUZ62541.1"/>
    <property type="molecule type" value="Genomic_DNA"/>
</dbReference>
<name>A0A381P6G6_9ZZZZ</name>
<dbReference type="PANTHER" id="PTHR12526">
    <property type="entry name" value="GLYCOSYLTRANSFERASE"/>
    <property type="match status" value="1"/>
</dbReference>
<accession>A0A381P6G6</accession>
<proteinExistence type="predicted"/>
<protein>
    <recommendedName>
        <fullName evidence="2">Glycosyl transferase family 1 domain-containing protein</fullName>
    </recommendedName>
</protein>
<gene>
    <name evidence="3" type="ORF">METZ01_LOCUS15395</name>
</gene>
<evidence type="ECO:0000313" key="3">
    <source>
        <dbReference type="EMBL" id="SUZ62541.1"/>
    </source>
</evidence>
<dbReference type="SUPFAM" id="SSF53756">
    <property type="entry name" value="UDP-Glycosyltransferase/glycogen phosphorylase"/>
    <property type="match status" value="1"/>
</dbReference>
<keyword evidence="1" id="KW-1133">Transmembrane helix</keyword>
<reference evidence="3" key="1">
    <citation type="submission" date="2018-05" db="EMBL/GenBank/DDBJ databases">
        <authorList>
            <person name="Lanie J.A."/>
            <person name="Ng W.-L."/>
            <person name="Kazmierczak K.M."/>
            <person name="Andrzejewski T.M."/>
            <person name="Davidsen T.M."/>
            <person name="Wayne K.J."/>
            <person name="Tettelin H."/>
            <person name="Glass J.I."/>
            <person name="Rusch D."/>
            <person name="Podicherti R."/>
            <person name="Tsui H.-C.T."/>
            <person name="Winkler M.E."/>
        </authorList>
    </citation>
    <scope>NUCLEOTIDE SEQUENCE</scope>
</reference>
<evidence type="ECO:0000259" key="2">
    <source>
        <dbReference type="Pfam" id="PF00534"/>
    </source>
</evidence>
<dbReference type="Gene3D" id="3.40.50.2000">
    <property type="entry name" value="Glycogen Phosphorylase B"/>
    <property type="match status" value="2"/>
</dbReference>
<feature type="transmembrane region" description="Helical" evidence="1">
    <location>
        <begin position="90"/>
        <end position="107"/>
    </location>
</feature>
<dbReference type="Pfam" id="PF00534">
    <property type="entry name" value="Glycos_transf_1"/>
    <property type="match status" value="1"/>
</dbReference>
<dbReference type="PANTHER" id="PTHR12526:SF634">
    <property type="entry name" value="BLL3361 PROTEIN"/>
    <property type="match status" value="1"/>
</dbReference>